<dbReference type="GO" id="GO:0003700">
    <property type="term" value="F:DNA-binding transcription factor activity"/>
    <property type="evidence" value="ECO:0007669"/>
    <property type="project" value="TreeGrafter"/>
</dbReference>
<dbReference type="PANTHER" id="PTHR30146">
    <property type="entry name" value="LACI-RELATED TRANSCRIPTIONAL REPRESSOR"/>
    <property type="match status" value="1"/>
</dbReference>
<dbReference type="EMBL" id="BOPZ01000002">
    <property type="protein sequence ID" value="GIM27711.1"/>
    <property type="molecule type" value="Genomic_DNA"/>
</dbReference>
<evidence type="ECO:0000313" key="6">
    <source>
        <dbReference type="Proteomes" id="UP000679179"/>
    </source>
</evidence>
<dbReference type="Proteomes" id="UP000679179">
    <property type="component" value="Unassembled WGS sequence"/>
</dbReference>
<reference evidence="5" key="1">
    <citation type="submission" date="2021-03" db="EMBL/GenBank/DDBJ databases">
        <title>Taxonomic study of Clostridium polyendosporum from meadow-gley soil under rice.</title>
        <authorList>
            <person name="Kobayashi H."/>
            <person name="Tanizawa Y."/>
            <person name="Yagura M."/>
        </authorList>
    </citation>
    <scope>NUCLEOTIDE SEQUENCE</scope>
    <source>
        <strain evidence="5">JCM 30710</strain>
    </source>
</reference>
<dbReference type="RefSeq" id="WP_212902467.1">
    <property type="nucleotide sequence ID" value="NZ_BOPZ01000002.1"/>
</dbReference>
<dbReference type="InterPro" id="IPR001761">
    <property type="entry name" value="Peripla_BP/Lac1_sug-bd_dom"/>
</dbReference>
<dbReference type="AlphaFoldDB" id="A0A919RWL4"/>
<dbReference type="InterPro" id="IPR028082">
    <property type="entry name" value="Peripla_BP_I"/>
</dbReference>
<dbReference type="SUPFAM" id="SSF53822">
    <property type="entry name" value="Periplasmic binding protein-like I"/>
    <property type="match status" value="1"/>
</dbReference>
<dbReference type="PROSITE" id="PS00356">
    <property type="entry name" value="HTH_LACI_1"/>
    <property type="match status" value="1"/>
</dbReference>
<sequence length="336" mass="37143">MKPTIKDVARKANVSVATVSRILNGLDGYSEETKVKVLSVVEELGYQRNAIARGLVMKNTSTIGVLLPDVATNFYAAILNGIEDTAHQNDYSVVVCNTGVNGVRALDYIKVLGERQVDGIIIISINITEELYKAIELLKIPYILVSTMSFRFQMPYVKVDDQQAAYSATQYLIKKGHKDIAMISGDKDKTDPIAGKPRVNGYIQALQDYGLKVNSKLIKYGDFSYESGIKCMEELLEETEKFTAVFAASDEMAVGALSVAYQRKIIIPDELSIIGYDNTKVAEMAIPPLTTVAQPLYEMGKKAMQKILKTIETNEKPESTILPHSIVERSTVKQLT</sequence>
<keyword evidence="2" id="KW-0238">DNA-binding</keyword>
<evidence type="ECO:0000256" key="1">
    <source>
        <dbReference type="ARBA" id="ARBA00023015"/>
    </source>
</evidence>
<keyword evidence="1" id="KW-0805">Transcription regulation</keyword>
<dbReference type="PROSITE" id="PS50932">
    <property type="entry name" value="HTH_LACI_2"/>
    <property type="match status" value="1"/>
</dbReference>
<accession>A0A919RWL4</accession>
<dbReference type="Gene3D" id="3.40.50.2300">
    <property type="match status" value="2"/>
</dbReference>
<dbReference type="PANTHER" id="PTHR30146:SF149">
    <property type="entry name" value="HTH-TYPE TRANSCRIPTIONAL REGULATOR EBGR"/>
    <property type="match status" value="1"/>
</dbReference>
<evidence type="ECO:0000256" key="3">
    <source>
        <dbReference type="ARBA" id="ARBA00023163"/>
    </source>
</evidence>
<dbReference type="CDD" id="cd19975">
    <property type="entry name" value="PBP1_CcpA-like"/>
    <property type="match status" value="1"/>
</dbReference>
<evidence type="ECO:0000256" key="2">
    <source>
        <dbReference type="ARBA" id="ARBA00023125"/>
    </source>
</evidence>
<evidence type="ECO:0000313" key="5">
    <source>
        <dbReference type="EMBL" id="GIM27711.1"/>
    </source>
</evidence>
<dbReference type="SMART" id="SM00354">
    <property type="entry name" value="HTH_LACI"/>
    <property type="match status" value="1"/>
</dbReference>
<organism evidence="5 6">
    <name type="scientific">Clostridium polyendosporum</name>
    <dbReference type="NCBI Taxonomy" id="69208"/>
    <lineage>
        <taxon>Bacteria</taxon>
        <taxon>Bacillati</taxon>
        <taxon>Bacillota</taxon>
        <taxon>Clostridia</taxon>
        <taxon>Eubacteriales</taxon>
        <taxon>Clostridiaceae</taxon>
        <taxon>Clostridium</taxon>
    </lineage>
</organism>
<feature type="domain" description="HTH lacI-type" evidence="4">
    <location>
        <begin position="3"/>
        <end position="57"/>
    </location>
</feature>
<protein>
    <submittedName>
        <fullName evidence="5">LacI family transcriptional regulator</fullName>
    </submittedName>
</protein>
<dbReference type="InterPro" id="IPR000843">
    <property type="entry name" value="HTH_LacI"/>
</dbReference>
<dbReference type="Pfam" id="PF00532">
    <property type="entry name" value="Peripla_BP_1"/>
    <property type="match status" value="1"/>
</dbReference>
<dbReference type="InterPro" id="IPR010982">
    <property type="entry name" value="Lambda_DNA-bd_dom_sf"/>
</dbReference>
<dbReference type="SUPFAM" id="SSF47413">
    <property type="entry name" value="lambda repressor-like DNA-binding domains"/>
    <property type="match status" value="1"/>
</dbReference>
<proteinExistence type="predicted"/>
<gene>
    <name evidence="5" type="primary">ccpA_1</name>
    <name evidence="5" type="ORF">CPJCM30710_03770</name>
</gene>
<keyword evidence="6" id="KW-1185">Reference proteome</keyword>
<name>A0A919RWL4_9CLOT</name>
<comment type="caution">
    <text evidence="5">The sequence shown here is derived from an EMBL/GenBank/DDBJ whole genome shotgun (WGS) entry which is preliminary data.</text>
</comment>
<dbReference type="Gene3D" id="1.10.260.40">
    <property type="entry name" value="lambda repressor-like DNA-binding domains"/>
    <property type="match status" value="1"/>
</dbReference>
<dbReference type="Pfam" id="PF00356">
    <property type="entry name" value="LacI"/>
    <property type="match status" value="1"/>
</dbReference>
<dbReference type="GO" id="GO:0000976">
    <property type="term" value="F:transcription cis-regulatory region binding"/>
    <property type="evidence" value="ECO:0007669"/>
    <property type="project" value="TreeGrafter"/>
</dbReference>
<keyword evidence="3" id="KW-0804">Transcription</keyword>
<evidence type="ECO:0000259" key="4">
    <source>
        <dbReference type="PROSITE" id="PS50932"/>
    </source>
</evidence>
<dbReference type="CDD" id="cd01392">
    <property type="entry name" value="HTH_LacI"/>
    <property type="match status" value="1"/>
</dbReference>
<dbReference type="PRINTS" id="PR00036">
    <property type="entry name" value="HTHLACI"/>
</dbReference>